<dbReference type="Pfam" id="PF07714">
    <property type="entry name" value="PK_Tyr_Ser-Thr"/>
    <property type="match status" value="1"/>
</dbReference>
<dbReference type="PROSITE" id="PS00107">
    <property type="entry name" value="PROTEIN_KINASE_ATP"/>
    <property type="match status" value="1"/>
</dbReference>
<evidence type="ECO:0000256" key="1">
    <source>
        <dbReference type="ARBA" id="ARBA00022527"/>
    </source>
</evidence>
<evidence type="ECO:0000256" key="2">
    <source>
        <dbReference type="ARBA" id="ARBA00022574"/>
    </source>
</evidence>
<feature type="binding site" evidence="7">
    <location>
        <position position="79"/>
    </location>
    <ligand>
        <name>ATP</name>
        <dbReference type="ChEBI" id="CHEBI:30616"/>
    </ligand>
</feature>
<dbReference type="InterPro" id="IPR019775">
    <property type="entry name" value="WD40_repeat_CS"/>
</dbReference>
<dbReference type="SUPFAM" id="SSF50978">
    <property type="entry name" value="WD40 repeat-like"/>
    <property type="match status" value="1"/>
</dbReference>
<keyword evidence="10" id="KW-1185">Reference proteome</keyword>
<proteinExistence type="predicted"/>
<dbReference type="CDD" id="cd00200">
    <property type="entry name" value="WD40"/>
    <property type="match status" value="1"/>
</dbReference>
<evidence type="ECO:0000313" key="9">
    <source>
        <dbReference type="EMBL" id="KZV86664.1"/>
    </source>
</evidence>
<evidence type="ECO:0000256" key="3">
    <source>
        <dbReference type="ARBA" id="ARBA00022737"/>
    </source>
</evidence>
<dbReference type="STRING" id="1314781.A0A165EDB3"/>
<dbReference type="Gene3D" id="2.130.10.10">
    <property type="entry name" value="YVTN repeat-like/Quinoprotein amine dehydrogenase"/>
    <property type="match status" value="3"/>
</dbReference>
<dbReference type="InterPro" id="IPR001245">
    <property type="entry name" value="Ser-Thr/Tyr_kinase_cat_dom"/>
</dbReference>
<dbReference type="GO" id="GO:0004674">
    <property type="term" value="F:protein serine/threonine kinase activity"/>
    <property type="evidence" value="ECO:0007669"/>
    <property type="project" value="UniProtKB-KW"/>
</dbReference>
<dbReference type="PROSITE" id="PS50082">
    <property type="entry name" value="WD_REPEATS_2"/>
    <property type="match status" value="6"/>
</dbReference>
<dbReference type="PROSITE" id="PS00678">
    <property type="entry name" value="WD_REPEATS_1"/>
    <property type="match status" value="3"/>
</dbReference>
<dbReference type="Gene3D" id="1.10.510.10">
    <property type="entry name" value="Transferase(Phosphotransferase) domain 1"/>
    <property type="match status" value="1"/>
</dbReference>
<keyword evidence="1" id="KW-0418">Kinase</keyword>
<evidence type="ECO:0000256" key="7">
    <source>
        <dbReference type="PROSITE-ProRule" id="PRU10141"/>
    </source>
</evidence>
<feature type="domain" description="Protein kinase" evidence="8">
    <location>
        <begin position="48"/>
        <end position="315"/>
    </location>
</feature>
<dbReference type="SMART" id="SM00320">
    <property type="entry name" value="WD40"/>
    <property type="match status" value="7"/>
</dbReference>
<feature type="repeat" description="WD" evidence="6">
    <location>
        <begin position="538"/>
        <end position="579"/>
    </location>
</feature>
<dbReference type="InterPro" id="IPR011009">
    <property type="entry name" value="Kinase-like_dom_sf"/>
</dbReference>
<feature type="repeat" description="WD" evidence="6">
    <location>
        <begin position="667"/>
        <end position="708"/>
    </location>
</feature>
<dbReference type="EMBL" id="KV426149">
    <property type="protein sequence ID" value="KZV86664.1"/>
    <property type="molecule type" value="Genomic_DNA"/>
</dbReference>
<dbReference type="InParanoid" id="A0A165EDB3"/>
<dbReference type="Proteomes" id="UP000077266">
    <property type="component" value="Unassembled WGS sequence"/>
</dbReference>
<accession>A0A165EDB3</accession>
<feature type="repeat" description="WD" evidence="6">
    <location>
        <begin position="495"/>
        <end position="527"/>
    </location>
</feature>
<evidence type="ECO:0000259" key="8">
    <source>
        <dbReference type="PROSITE" id="PS50011"/>
    </source>
</evidence>
<evidence type="ECO:0000256" key="4">
    <source>
        <dbReference type="ARBA" id="ARBA00022741"/>
    </source>
</evidence>
<dbReference type="OrthoDB" id="26722at2759"/>
<dbReference type="AlphaFoldDB" id="A0A165EDB3"/>
<keyword evidence="2 6" id="KW-0853">WD repeat</keyword>
<keyword evidence="1" id="KW-0808">Transferase</keyword>
<feature type="repeat" description="WD" evidence="6">
    <location>
        <begin position="624"/>
        <end position="665"/>
    </location>
</feature>
<name>A0A165EDB3_EXIGL</name>
<keyword evidence="1" id="KW-0723">Serine/threonine-protein kinase</keyword>
<dbReference type="PROSITE" id="PS00108">
    <property type="entry name" value="PROTEIN_KINASE_ST"/>
    <property type="match status" value="1"/>
</dbReference>
<dbReference type="PROSITE" id="PS50011">
    <property type="entry name" value="PROTEIN_KINASE_DOM"/>
    <property type="match status" value="1"/>
</dbReference>
<evidence type="ECO:0000313" key="10">
    <source>
        <dbReference type="Proteomes" id="UP000077266"/>
    </source>
</evidence>
<dbReference type="InterPro" id="IPR017441">
    <property type="entry name" value="Protein_kinase_ATP_BS"/>
</dbReference>
<gene>
    <name evidence="9" type="ORF">EXIGLDRAFT_680751</name>
</gene>
<protein>
    <submittedName>
        <fullName evidence="9">WD40 repeat-like protein</fullName>
    </submittedName>
</protein>
<dbReference type="GO" id="GO:0005524">
    <property type="term" value="F:ATP binding"/>
    <property type="evidence" value="ECO:0007669"/>
    <property type="project" value="UniProtKB-UniRule"/>
</dbReference>
<dbReference type="PANTHER" id="PTHR19848:SF8">
    <property type="entry name" value="F-BOX AND WD REPEAT DOMAIN CONTAINING 7"/>
    <property type="match status" value="1"/>
</dbReference>
<dbReference type="PANTHER" id="PTHR19848">
    <property type="entry name" value="WD40 REPEAT PROTEIN"/>
    <property type="match status" value="1"/>
</dbReference>
<evidence type="ECO:0000256" key="6">
    <source>
        <dbReference type="PROSITE-ProRule" id="PRU00221"/>
    </source>
</evidence>
<keyword evidence="5 7" id="KW-0067">ATP-binding</keyword>
<dbReference type="PRINTS" id="PR00320">
    <property type="entry name" value="GPROTEINBRPT"/>
</dbReference>
<dbReference type="SMART" id="SM00220">
    <property type="entry name" value="S_TKc"/>
    <property type="match status" value="1"/>
</dbReference>
<feature type="repeat" description="WD" evidence="6">
    <location>
        <begin position="582"/>
        <end position="623"/>
    </location>
</feature>
<evidence type="ECO:0000256" key="5">
    <source>
        <dbReference type="ARBA" id="ARBA00022840"/>
    </source>
</evidence>
<dbReference type="InterPro" id="IPR020472">
    <property type="entry name" value="WD40_PAC1"/>
</dbReference>
<dbReference type="InterPro" id="IPR036322">
    <property type="entry name" value="WD40_repeat_dom_sf"/>
</dbReference>
<dbReference type="InterPro" id="IPR015943">
    <property type="entry name" value="WD40/YVTN_repeat-like_dom_sf"/>
</dbReference>
<dbReference type="SUPFAM" id="SSF56112">
    <property type="entry name" value="Protein kinase-like (PK-like)"/>
    <property type="match status" value="1"/>
</dbReference>
<dbReference type="InterPro" id="IPR001680">
    <property type="entry name" value="WD40_rpt"/>
</dbReference>
<keyword evidence="3" id="KW-0677">Repeat</keyword>
<dbReference type="Pfam" id="PF00400">
    <property type="entry name" value="WD40"/>
    <property type="match status" value="7"/>
</dbReference>
<organism evidence="9 10">
    <name type="scientific">Exidia glandulosa HHB12029</name>
    <dbReference type="NCBI Taxonomy" id="1314781"/>
    <lineage>
        <taxon>Eukaryota</taxon>
        <taxon>Fungi</taxon>
        <taxon>Dikarya</taxon>
        <taxon>Basidiomycota</taxon>
        <taxon>Agaricomycotina</taxon>
        <taxon>Agaricomycetes</taxon>
        <taxon>Auriculariales</taxon>
        <taxon>Exidiaceae</taxon>
        <taxon>Exidia</taxon>
    </lineage>
</organism>
<reference evidence="9 10" key="1">
    <citation type="journal article" date="2016" name="Mol. Biol. Evol.">
        <title>Comparative Genomics of Early-Diverging Mushroom-Forming Fungi Provides Insights into the Origins of Lignocellulose Decay Capabilities.</title>
        <authorList>
            <person name="Nagy L.G."/>
            <person name="Riley R."/>
            <person name="Tritt A."/>
            <person name="Adam C."/>
            <person name="Daum C."/>
            <person name="Floudas D."/>
            <person name="Sun H."/>
            <person name="Yadav J.S."/>
            <person name="Pangilinan J."/>
            <person name="Larsson K.H."/>
            <person name="Matsuura K."/>
            <person name="Barry K."/>
            <person name="Labutti K."/>
            <person name="Kuo R."/>
            <person name="Ohm R.A."/>
            <person name="Bhattacharya S.S."/>
            <person name="Shirouzu T."/>
            <person name="Yoshinaga Y."/>
            <person name="Martin F.M."/>
            <person name="Grigoriev I.V."/>
            <person name="Hibbett D.S."/>
        </authorList>
    </citation>
    <scope>NUCLEOTIDE SEQUENCE [LARGE SCALE GENOMIC DNA]</scope>
    <source>
        <strain evidence="9 10">HHB12029</strain>
    </source>
</reference>
<sequence>MSPVRCRVFSRTGPALCPHLFLCPLRSHRARFNMDLMENLTQHIHRDTISPHPVGQGGYSDIYTGIWNSVYGERKVAIKVIRATPSVSTSGEMPRALRREISVWRRLLHPNIHGLCGVYEGIGPLPALVSLWNDNGDINKFVRQHAADTDVASLKLNLFAGVANGLKHLHDNHIVHGDIKGGNVLISDQGVARLCDFGLSRLLLDHSQSTTTTGRGTGTVRWMAPELLEEGVCHSFATDIWACGCLFIEVWSDVKPYHTKRNDQQVFLAHARREGPDRPPDIPDMLWLIVEACCCIDTAKRTSISHVIMYIRGLLISQRVLPTAASSRSIEPVEREPLREITQQLSEVSLPTDGDLDTEIVRIFGLWTLSPGNSGQLRGAVFQWCLAKLSIRGLHLPAGVDTPPVENDDLLGTFSASHERAMLRLLAKLVEQERPGLADQLMKKFSTPTLGCLLNIDMDVRSVTWVPDGSRIAVGCGNSHVRILDAATGTTVHRLSGHTDQVNQVAVSPNGSLVASCSNDRSIRLWDTVTGLAFGAPLVGHSNFAKSVVFSPDGTRVVSGSDDGTIRVWSTETCTPVQLGPLPRHRGRVETVAYSPDGSRIVSGSRDRTVRIWNAHTGGAVLTLDGHTGWIRSVAYSPDGLHIVSGSKDCTVRIWNVATGQQVGAPLVGHNKSVSHVAYSPDGTRIVSSSDDGTIRLWNAETRASITTLAGHTGTILSAAFSPDGKRLASASQGGTVCVWDATDEWMRWDI</sequence>
<feature type="repeat" description="WD" evidence="6">
    <location>
        <begin position="709"/>
        <end position="741"/>
    </location>
</feature>
<keyword evidence="4 7" id="KW-0547">Nucleotide-binding</keyword>
<dbReference type="PROSITE" id="PS50294">
    <property type="entry name" value="WD_REPEATS_REGION"/>
    <property type="match status" value="6"/>
</dbReference>
<dbReference type="InterPro" id="IPR000719">
    <property type="entry name" value="Prot_kinase_dom"/>
</dbReference>
<dbReference type="InterPro" id="IPR008271">
    <property type="entry name" value="Ser/Thr_kinase_AS"/>
</dbReference>